<accession>A0A0F9XPJ1</accession>
<organism evidence="1">
    <name type="scientific">marine sediment metagenome</name>
    <dbReference type="NCBI Taxonomy" id="412755"/>
    <lineage>
        <taxon>unclassified sequences</taxon>
        <taxon>metagenomes</taxon>
        <taxon>ecological metagenomes</taxon>
    </lineage>
</organism>
<evidence type="ECO:0000313" key="1">
    <source>
        <dbReference type="EMBL" id="KKO01342.1"/>
    </source>
</evidence>
<comment type="caution">
    <text evidence="1">The sequence shown here is derived from an EMBL/GenBank/DDBJ whole genome shotgun (WGS) entry which is preliminary data.</text>
</comment>
<dbReference type="EMBL" id="LAZR01000036">
    <property type="protein sequence ID" value="KKO01342.1"/>
    <property type="molecule type" value="Genomic_DNA"/>
</dbReference>
<sequence>MICHIINNTFVDELIDVIENDTPEVNLKYVVSSSLSESHFVPKTMHGSSGQSFYEFSNSGKNSRTHGKNMARFNFIKNNRIRIFVSLFYQSLNKG</sequence>
<proteinExistence type="predicted"/>
<protein>
    <submittedName>
        <fullName evidence="1">Uncharacterized protein</fullName>
    </submittedName>
</protein>
<name>A0A0F9XPJ1_9ZZZZ</name>
<reference evidence="1" key="1">
    <citation type="journal article" date="2015" name="Nature">
        <title>Complex archaea that bridge the gap between prokaryotes and eukaryotes.</title>
        <authorList>
            <person name="Spang A."/>
            <person name="Saw J.H."/>
            <person name="Jorgensen S.L."/>
            <person name="Zaremba-Niedzwiedzka K."/>
            <person name="Martijn J."/>
            <person name="Lind A.E."/>
            <person name="van Eijk R."/>
            <person name="Schleper C."/>
            <person name="Guy L."/>
            <person name="Ettema T.J."/>
        </authorList>
    </citation>
    <scope>NUCLEOTIDE SEQUENCE</scope>
</reference>
<gene>
    <name evidence="1" type="ORF">LCGC14_0119300</name>
</gene>
<dbReference type="AlphaFoldDB" id="A0A0F9XPJ1"/>